<protein>
    <recommendedName>
        <fullName evidence="3">L-Fucosyltransferase</fullName>
        <ecNumber evidence="3">2.4.1.-</ecNumber>
    </recommendedName>
</protein>
<organism evidence="5">
    <name type="scientific">Timema californicum</name>
    <name type="common">California timema</name>
    <name type="synonym">Walking stick</name>
    <dbReference type="NCBI Taxonomy" id="61474"/>
    <lineage>
        <taxon>Eukaryota</taxon>
        <taxon>Metazoa</taxon>
        <taxon>Ecdysozoa</taxon>
        <taxon>Arthropoda</taxon>
        <taxon>Hexapoda</taxon>
        <taxon>Insecta</taxon>
        <taxon>Pterygota</taxon>
        <taxon>Neoptera</taxon>
        <taxon>Polyneoptera</taxon>
        <taxon>Phasmatodea</taxon>
        <taxon>Timematodea</taxon>
        <taxon>Timematoidea</taxon>
        <taxon>Timematidae</taxon>
        <taxon>Timema</taxon>
    </lineage>
</organism>
<keyword evidence="1 3" id="KW-0328">Glycosyltransferase</keyword>
<comment type="pathway">
    <text evidence="3">Protein modification; protein glycosylation.</text>
</comment>
<feature type="compositionally biased region" description="Polar residues" evidence="4">
    <location>
        <begin position="503"/>
        <end position="516"/>
    </location>
</feature>
<keyword evidence="3" id="KW-0812">Transmembrane</keyword>
<comment type="similarity">
    <text evidence="3">Belongs to the glycosyltransferase 11 family.</text>
</comment>
<proteinExistence type="inferred from homology"/>
<dbReference type="PANTHER" id="PTHR11927:SF9">
    <property type="entry name" value="L-FUCOSYLTRANSFERASE"/>
    <property type="match status" value="1"/>
</dbReference>
<feature type="region of interest" description="Disordered" evidence="4">
    <location>
        <begin position="503"/>
        <end position="553"/>
    </location>
</feature>
<dbReference type="EC" id="2.4.1.-" evidence="3"/>
<keyword evidence="3" id="KW-0333">Golgi apparatus</keyword>
<keyword evidence="3" id="KW-0735">Signal-anchor</keyword>
<feature type="region of interest" description="Disordered" evidence="4">
    <location>
        <begin position="1"/>
        <end position="22"/>
    </location>
</feature>
<accession>A0A7R9IWP2</accession>
<gene>
    <name evidence="5" type="ORF">TCMB3V08_LOCUS992</name>
</gene>
<dbReference type="GO" id="GO:0005975">
    <property type="term" value="P:carbohydrate metabolic process"/>
    <property type="evidence" value="ECO:0007669"/>
    <property type="project" value="InterPro"/>
</dbReference>
<dbReference type="GO" id="GO:0032580">
    <property type="term" value="C:Golgi cisterna membrane"/>
    <property type="evidence" value="ECO:0007669"/>
    <property type="project" value="UniProtKB-SubCell"/>
</dbReference>
<dbReference type="AlphaFoldDB" id="A0A7R9IWP2"/>
<evidence type="ECO:0000256" key="2">
    <source>
        <dbReference type="ARBA" id="ARBA00022679"/>
    </source>
</evidence>
<keyword evidence="2 3" id="KW-0808">Transferase</keyword>
<reference evidence="5" key="1">
    <citation type="submission" date="2020-11" db="EMBL/GenBank/DDBJ databases">
        <authorList>
            <person name="Tran Van P."/>
        </authorList>
    </citation>
    <scope>NUCLEOTIDE SEQUENCE</scope>
</reference>
<dbReference type="EMBL" id="OE179267">
    <property type="protein sequence ID" value="CAD7568223.1"/>
    <property type="molecule type" value="Genomic_DNA"/>
</dbReference>
<comment type="subcellular location">
    <subcellularLocation>
        <location evidence="3">Golgi apparatus</location>
        <location evidence="3">Golgi stack membrane</location>
        <topology evidence="3">Single-pass type II membrane protein</topology>
    </subcellularLocation>
</comment>
<dbReference type="CDD" id="cd11301">
    <property type="entry name" value="Fut1_Fut2_like"/>
    <property type="match status" value="1"/>
</dbReference>
<evidence type="ECO:0000256" key="3">
    <source>
        <dbReference type="RuleBase" id="RU363129"/>
    </source>
</evidence>
<keyword evidence="3" id="KW-0325">Glycoprotein</keyword>
<dbReference type="Pfam" id="PF01531">
    <property type="entry name" value="Glyco_transf_11"/>
    <property type="match status" value="1"/>
</dbReference>
<dbReference type="PANTHER" id="PTHR11927">
    <property type="entry name" value="GALACTOSIDE 2-L-FUCOSYLTRANSFERASE"/>
    <property type="match status" value="1"/>
</dbReference>
<dbReference type="GO" id="GO:0008107">
    <property type="term" value="F:galactoside 2-alpha-L-fucosyltransferase activity"/>
    <property type="evidence" value="ECO:0007669"/>
    <property type="project" value="InterPro"/>
</dbReference>
<evidence type="ECO:0000256" key="4">
    <source>
        <dbReference type="SAM" id="MobiDB-lite"/>
    </source>
</evidence>
<sequence length="685" mass="76318">MLIHKTGHTRSQERGKGRGIHRTKERVKTSALDVSWIAQQLLGDSRTSPKRGRMLAKSGWQLVYCGLGLGLPARRMLAKSGWELVYCGLGLDFLRGADLVRVSVFFIQATGVDVLVRACVSHPTGRGLGRKTLEERQGGAILAVKSLAMFEWRSDLSPPLRLSGRDASHWSPRLHGYLPEQRKSLLTLVKIIGQHKINTIIWHEDKPTCPKGVVTVIDGGRLCNKIFEYVSVWALSRSYGLVPYVPDTIHSVLKDVFTHPRIPPLSELVQSFVNCSKINVTTLNTPTIDFSHLEATARKAIESEEPFVLRRYIVLVDAILPLVGELNKEFKYQPVHIHKAQDRLQHARAIMNDEHGNRETLFVAVHVRRTDYVMYLKRKGLTVSVDVSYYRHAVAWMLGKLTSDLKTSYNIAFILASDDKVWCEKKLIPQIKKEIHSFGNQDNLGGSSVFYLGDVGTPVVDLVMLSSCNHSIIAYGTYGIWSALMVNGWTVVYDMAAKNNPEQYTQTRPRANSQRGGSRVEKNKQKRGGELRSGEGNGDTENYRTYQETSTTGNYSGQNQSFFIVGVATITSGVLSSASLQSACYFPRIAMMNILHIKLVLVPCVMGRSNKIQCSTEVPPSTASYYPFGLYALSTNYANGLGMGKDELEEVNPHLRGWVVETHLGKTTPSSPDRESNLDLPILSG</sequence>
<dbReference type="UniPathway" id="UPA00378"/>
<evidence type="ECO:0000313" key="5">
    <source>
        <dbReference type="EMBL" id="CAD7568223.1"/>
    </source>
</evidence>
<feature type="compositionally biased region" description="Polar residues" evidence="4">
    <location>
        <begin position="539"/>
        <end position="553"/>
    </location>
</feature>
<feature type="compositionally biased region" description="Basic and acidic residues" evidence="4">
    <location>
        <begin position="518"/>
        <end position="533"/>
    </location>
</feature>
<dbReference type="InterPro" id="IPR002516">
    <property type="entry name" value="Glyco_trans_11"/>
</dbReference>
<evidence type="ECO:0000256" key="1">
    <source>
        <dbReference type="ARBA" id="ARBA00022676"/>
    </source>
</evidence>
<feature type="region of interest" description="Disordered" evidence="4">
    <location>
        <begin position="664"/>
        <end position="685"/>
    </location>
</feature>
<name>A0A7R9IWP2_TIMCA</name>